<accession>A0A1V6R1K4</accession>
<comment type="caution">
    <text evidence="2">The sequence shown here is derived from an EMBL/GenBank/DDBJ whole genome shotgun (WGS) entry which is preliminary data.</text>
</comment>
<feature type="non-terminal residue" evidence="2">
    <location>
        <position position="1"/>
    </location>
</feature>
<evidence type="ECO:0000313" key="2">
    <source>
        <dbReference type="EMBL" id="OQD95348.1"/>
    </source>
</evidence>
<keyword evidence="3" id="KW-1185">Reference proteome</keyword>
<organism evidence="2 3">
    <name type="scientific">Penicillium vulpinum</name>
    <dbReference type="NCBI Taxonomy" id="29845"/>
    <lineage>
        <taxon>Eukaryota</taxon>
        <taxon>Fungi</taxon>
        <taxon>Dikarya</taxon>
        <taxon>Ascomycota</taxon>
        <taxon>Pezizomycotina</taxon>
        <taxon>Eurotiomycetes</taxon>
        <taxon>Eurotiomycetidae</taxon>
        <taxon>Eurotiales</taxon>
        <taxon>Aspergillaceae</taxon>
        <taxon>Penicillium</taxon>
    </lineage>
</organism>
<dbReference type="Proteomes" id="UP000191518">
    <property type="component" value="Unassembled WGS sequence"/>
</dbReference>
<dbReference type="EMBL" id="MDYP01000115">
    <property type="protein sequence ID" value="OQD95348.1"/>
    <property type="molecule type" value="Genomic_DNA"/>
</dbReference>
<dbReference type="AlphaFoldDB" id="A0A1V6R1K4"/>
<gene>
    <name evidence="2" type="ORF">PENVUL_c116G06433</name>
</gene>
<sequence>VSADFQSIQSPGPLEIPGPRDKAVKEYGEWQVSNVTDDTLKAAFREICDMMIDNGLDLEQVYKDQDPEFFIGRGIKIGIARRFVEDIRRWVENMKKAIPTYNII</sequence>
<feature type="region of interest" description="Disordered" evidence="1">
    <location>
        <begin position="1"/>
        <end position="20"/>
    </location>
</feature>
<feature type="compositionally biased region" description="Polar residues" evidence="1">
    <location>
        <begin position="1"/>
        <end position="10"/>
    </location>
</feature>
<name>A0A1V6R1K4_9EURO</name>
<reference evidence="3" key="1">
    <citation type="journal article" date="2017" name="Nat. Microbiol.">
        <title>Global analysis of biosynthetic gene clusters reveals vast potential of secondary metabolite production in Penicillium species.</title>
        <authorList>
            <person name="Nielsen J.C."/>
            <person name="Grijseels S."/>
            <person name="Prigent S."/>
            <person name="Ji B."/>
            <person name="Dainat J."/>
            <person name="Nielsen K.F."/>
            <person name="Frisvad J.C."/>
            <person name="Workman M."/>
            <person name="Nielsen J."/>
        </authorList>
    </citation>
    <scope>NUCLEOTIDE SEQUENCE [LARGE SCALE GENOMIC DNA]</scope>
    <source>
        <strain evidence="3">IBT 29486</strain>
    </source>
</reference>
<evidence type="ECO:0000256" key="1">
    <source>
        <dbReference type="SAM" id="MobiDB-lite"/>
    </source>
</evidence>
<evidence type="ECO:0000313" key="3">
    <source>
        <dbReference type="Proteomes" id="UP000191518"/>
    </source>
</evidence>
<protein>
    <submittedName>
        <fullName evidence="2">Uncharacterized protein</fullName>
    </submittedName>
</protein>
<dbReference type="STRING" id="29845.A0A1V6R1K4"/>
<proteinExistence type="predicted"/>